<dbReference type="RefSeq" id="WP_179251678.1">
    <property type="nucleotide sequence ID" value="NZ_JACBIV010000001.1"/>
</dbReference>
<dbReference type="InterPro" id="IPR054199">
    <property type="entry name" value="DUF6904"/>
</dbReference>
<dbReference type="AlphaFoldDB" id="A0AAW3WPZ9"/>
<reference evidence="1" key="1">
    <citation type="submission" date="2020-08" db="EMBL/GenBank/DDBJ databases">
        <title>Food and environmental bacterial isolates.</title>
        <authorList>
            <person name="Richter L."/>
            <person name="Du Plessis E.M."/>
            <person name="Duvenage S."/>
            <person name="Allam M."/>
            <person name="Korsten L."/>
        </authorList>
    </citation>
    <scope>NUCLEOTIDE SEQUENCE</scope>
    <source>
        <strain evidence="1">UPMP2127</strain>
    </source>
</reference>
<organism evidence="1 2">
    <name type="scientific">Serratia fonticola</name>
    <dbReference type="NCBI Taxonomy" id="47917"/>
    <lineage>
        <taxon>Bacteria</taxon>
        <taxon>Pseudomonadati</taxon>
        <taxon>Pseudomonadota</taxon>
        <taxon>Gammaproteobacteria</taxon>
        <taxon>Enterobacterales</taxon>
        <taxon>Yersiniaceae</taxon>
        <taxon>Serratia</taxon>
    </lineage>
</organism>
<evidence type="ECO:0000313" key="2">
    <source>
        <dbReference type="Proteomes" id="UP000659084"/>
    </source>
</evidence>
<gene>
    <name evidence="1" type="ORF">H8J20_11400</name>
</gene>
<dbReference type="EMBL" id="JACNYO010000009">
    <property type="protein sequence ID" value="MBC3212744.1"/>
    <property type="molecule type" value="Genomic_DNA"/>
</dbReference>
<comment type="caution">
    <text evidence="1">The sequence shown here is derived from an EMBL/GenBank/DDBJ whole genome shotgun (WGS) entry which is preliminary data.</text>
</comment>
<dbReference type="Pfam" id="PF21845">
    <property type="entry name" value="DUF6904"/>
    <property type="match status" value="1"/>
</dbReference>
<evidence type="ECO:0000313" key="1">
    <source>
        <dbReference type="EMBL" id="MBC3212744.1"/>
    </source>
</evidence>
<proteinExistence type="predicted"/>
<name>A0AAW3WPZ9_SERFO</name>
<accession>A0AAW3WPZ9</accession>
<sequence length="210" mass="24708">MLRYELTPNNAGFVLWGDSEALGELYELIHYIVDESPLVRVKDGFMLSLAYDIRKAREGCRRVEQYQHEHHDTYKLYGVEILWPLVLLQSAILRNSMGYVQMDKNQLSVMYAFEYLLETALKELSPTTYDDIIKIAKSASGSDFNFIEDNIDNRCCYFISLPPERRKKQLVNILHSFDSLWGKYVSEKQDIKMLSEMNSTEWLWPDDIIW</sequence>
<protein>
    <submittedName>
        <fullName evidence="1">Uncharacterized protein</fullName>
    </submittedName>
</protein>
<dbReference type="Proteomes" id="UP000659084">
    <property type="component" value="Unassembled WGS sequence"/>
</dbReference>